<dbReference type="InterPro" id="IPR023048">
    <property type="entry name" value="NADH:quinone_OxRdtase_FMN_depd"/>
</dbReference>
<dbReference type="RefSeq" id="WP_379054591.1">
    <property type="nucleotide sequence ID" value="NZ_JBHTKB010000001.1"/>
</dbReference>
<dbReference type="EC" id="1.6.5.-" evidence="6"/>
<evidence type="ECO:0000256" key="2">
    <source>
        <dbReference type="ARBA" id="ARBA00022643"/>
    </source>
</evidence>
<dbReference type="InterPro" id="IPR003680">
    <property type="entry name" value="Flavodoxin_fold"/>
</dbReference>
<evidence type="ECO:0000256" key="3">
    <source>
        <dbReference type="ARBA" id="ARBA00023002"/>
    </source>
</evidence>
<dbReference type="InterPro" id="IPR029039">
    <property type="entry name" value="Flavoprotein-like_sf"/>
</dbReference>
<dbReference type="EC" id="1.7.1.17" evidence="6"/>
<dbReference type="PANTHER" id="PTHR43741">
    <property type="entry name" value="FMN-DEPENDENT NADH-AZOREDUCTASE 1"/>
    <property type="match status" value="1"/>
</dbReference>
<feature type="binding site" evidence="6">
    <location>
        <begin position="15"/>
        <end position="17"/>
    </location>
    <ligand>
        <name>FMN</name>
        <dbReference type="ChEBI" id="CHEBI:58210"/>
    </ligand>
</feature>
<dbReference type="EMBL" id="JBHTKB010000001">
    <property type="protein sequence ID" value="MFD0912030.1"/>
    <property type="molecule type" value="Genomic_DNA"/>
</dbReference>
<evidence type="ECO:0000259" key="7">
    <source>
        <dbReference type="Pfam" id="PF02525"/>
    </source>
</evidence>
<comment type="catalytic activity">
    <reaction evidence="5">
        <text>N,N-dimethyl-1,4-phenylenediamine + anthranilate + 2 NAD(+) = 2-(4-dimethylaminophenyl)diazenylbenzoate + 2 NADH + 2 H(+)</text>
        <dbReference type="Rhea" id="RHEA:55872"/>
        <dbReference type="ChEBI" id="CHEBI:15378"/>
        <dbReference type="ChEBI" id="CHEBI:15783"/>
        <dbReference type="ChEBI" id="CHEBI:16567"/>
        <dbReference type="ChEBI" id="CHEBI:57540"/>
        <dbReference type="ChEBI" id="CHEBI:57945"/>
        <dbReference type="ChEBI" id="CHEBI:71579"/>
        <dbReference type="EC" id="1.7.1.17"/>
    </reaction>
    <physiologicalReaction direction="right-to-left" evidence="5">
        <dbReference type="Rhea" id="RHEA:55874"/>
    </physiologicalReaction>
</comment>
<feature type="binding site" evidence="6">
    <location>
        <position position="9"/>
    </location>
    <ligand>
        <name>FMN</name>
        <dbReference type="ChEBI" id="CHEBI:58210"/>
    </ligand>
</feature>
<dbReference type="Gene3D" id="3.40.50.360">
    <property type="match status" value="1"/>
</dbReference>
<proteinExistence type="inferred from homology"/>
<reference evidence="9" key="1">
    <citation type="journal article" date="2019" name="Int. J. Syst. Evol. Microbiol.">
        <title>The Global Catalogue of Microorganisms (GCM) 10K type strain sequencing project: providing services to taxonomists for standard genome sequencing and annotation.</title>
        <authorList>
            <consortium name="The Broad Institute Genomics Platform"/>
            <consortium name="The Broad Institute Genome Sequencing Center for Infectious Disease"/>
            <person name="Wu L."/>
            <person name="Ma J."/>
        </authorList>
    </citation>
    <scope>NUCLEOTIDE SEQUENCE [LARGE SCALE GENOMIC DNA]</scope>
    <source>
        <strain evidence="9">CCUG 58412</strain>
    </source>
</reference>
<comment type="cofactor">
    <cofactor evidence="6">
        <name>FMN</name>
        <dbReference type="ChEBI" id="CHEBI:58210"/>
    </cofactor>
    <text evidence="6">Binds 1 FMN per subunit.</text>
</comment>
<dbReference type="InterPro" id="IPR050104">
    <property type="entry name" value="FMN-dep_NADH:Q_OxRdtase_AzoR1"/>
</dbReference>
<evidence type="ECO:0000256" key="5">
    <source>
        <dbReference type="ARBA" id="ARBA00048542"/>
    </source>
</evidence>
<comment type="function">
    <text evidence="6">Quinone reductase that provides resistance to thiol-specific stress caused by electrophilic quinones.</text>
</comment>
<dbReference type="HAMAP" id="MF_01216">
    <property type="entry name" value="Azoreductase_type1"/>
    <property type="match status" value="1"/>
</dbReference>
<gene>
    <name evidence="6" type="primary">azoR</name>
    <name evidence="8" type="ORF">ACFQ1Z_00590</name>
</gene>
<feature type="binding site" evidence="6">
    <location>
        <begin position="95"/>
        <end position="98"/>
    </location>
    <ligand>
        <name>FMN</name>
        <dbReference type="ChEBI" id="CHEBI:58210"/>
    </ligand>
</feature>
<comment type="caution">
    <text evidence="6">Lacks conserved residue(s) required for the propagation of feature annotation.</text>
</comment>
<comment type="subunit">
    <text evidence="6">Homodimer.</text>
</comment>
<organism evidence="8 9">
    <name type="scientific">Methylophilus luteus</name>
    <dbReference type="NCBI Taxonomy" id="640108"/>
    <lineage>
        <taxon>Bacteria</taxon>
        <taxon>Pseudomonadati</taxon>
        <taxon>Pseudomonadota</taxon>
        <taxon>Betaproteobacteria</taxon>
        <taxon>Nitrosomonadales</taxon>
        <taxon>Methylophilaceae</taxon>
        <taxon>Methylophilus</taxon>
    </lineage>
</organism>
<comment type="caution">
    <text evidence="8">The sequence shown here is derived from an EMBL/GenBank/DDBJ whole genome shotgun (WGS) entry which is preliminary data.</text>
</comment>
<accession>A0ABW3F3Z1</accession>
<feature type="domain" description="Flavodoxin-like fold" evidence="7">
    <location>
        <begin position="1"/>
        <end position="198"/>
    </location>
</feature>
<keyword evidence="4 6" id="KW-0520">NAD</keyword>
<keyword evidence="1 6" id="KW-0285">Flavoprotein</keyword>
<comment type="similarity">
    <text evidence="6">Belongs to the azoreductase type 1 family.</text>
</comment>
<dbReference type="Pfam" id="PF02525">
    <property type="entry name" value="Flavodoxin_2"/>
    <property type="match status" value="1"/>
</dbReference>
<evidence type="ECO:0000256" key="1">
    <source>
        <dbReference type="ARBA" id="ARBA00022630"/>
    </source>
</evidence>
<comment type="catalytic activity">
    <reaction evidence="6">
        <text>2 a quinone + NADH + H(+) = 2 a 1,4-benzosemiquinone + NAD(+)</text>
        <dbReference type="Rhea" id="RHEA:65952"/>
        <dbReference type="ChEBI" id="CHEBI:15378"/>
        <dbReference type="ChEBI" id="CHEBI:57540"/>
        <dbReference type="ChEBI" id="CHEBI:57945"/>
        <dbReference type="ChEBI" id="CHEBI:132124"/>
        <dbReference type="ChEBI" id="CHEBI:134225"/>
    </reaction>
</comment>
<evidence type="ECO:0000256" key="6">
    <source>
        <dbReference type="HAMAP-Rule" id="MF_01216"/>
    </source>
</evidence>
<dbReference type="PANTHER" id="PTHR43741:SF4">
    <property type="entry name" value="FMN-DEPENDENT NADH:QUINONE OXIDOREDUCTASE"/>
    <property type="match status" value="1"/>
</dbReference>
<evidence type="ECO:0000313" key="8">
    <source>
        <dbReference type="EMBL" id="MFD0912030.1"/>
    </source>
</evidence>
<keyword evidence="3 6" id="KW-0560">Oxidoreductase</keyword>
<dbReference type="SUPFAM" id="SSF52218">
    <property type="entry name" value="Flavoproteins"/>
    <property type="match status" value="1"/>
</dbReference>
<sequence length="211" mass="23162">MRVLQIDASARRAHSSSRMLSAYFIARLRHSLPDLALDYIDTAADCPPPLNATFIEALYTTAAERSPAMKQALSYSDNLCARALMADMLVCAMPMYNFCMPASFKALLDQLVRVNLTYTLNADGSTSGKLAQHKILFITTRGADLRPGSPWHNMDALRPALQAAFAFMGADDPVFVDVQPLENIDSLAKTQLLAQARHTLDALASRWLTGI</sequence>
<comment type="function">
    <text evidence="6">Also exhibits azoreductase activity. Catalyzes the reductive cleavage of the azo bond in aromatic azo compounds to the corresponding amines.</text>
</comment>
<keyword evidence="2 6" id="KW-0288">FMN</keyword>
<dbReference type="Proteomes" id="UP001597128">
    <property type="component" value="Unassembled WGS sequence"/>
</dbReference>
<protein>
    <recommendedName>
        <fullName evidence="6">FMN dependent NADH:quinone oxidoreductase</fullName>
        <ecNumber evidence="6">1.6.5.-</ecNumber>
    </recommendedName>
    <alternativeName>
        <fullName evidence="6">Azo-dye reductase</fullName>
    </alternativeName>
    <alternativeName>
        <fullName evidence="6">FMN-dependent NADH-azo compound oxidoreductase</fullName>
    </alternativeName>
    <alternativeName>
        <fullName evidence="6">FMN-dependent NADH-azoreductase</fullName>
        <ecNumber evidence="6">1.7.1.17</ecNumber>
    </alternativeName>
</protein>
<evidence type="ECO:0000313" key="9">
    <source>
        <dbReference type="Proteomes" id="UP001597128"/>
    </source>
</evidence>
<keyword evidence="9" id="KW-1185">Reference proteome</keyword>
<name>A0ABW3F3Z1_9PROT</name>
<evidence type="ECO:0000256" key="4">
    <source>
        <dbReference type="ARBA" id="ARBA00023027"/>
    </source>
</evidence>